<dbReference type="Proteomes" id="UP000042054">
    <property type="component" value="Unassembled WGS sequence"/>
</dbReference>
<dbReference type="AlphaFoldDB" id="A0A0U1HTT1"/>
<protein>
    <submittedName>
        <fullName evidence="2">Fels-1 Prophage Protein-like</fullName>
    </submittedName>
</protein>
<proteinExistence type="predicted"/>
<dbReference type="Pfam" id="PF05666">
    <property type="entry name" value="YcgJ"/>
    <property type="match status" value="1"/>
</dbReference>
<evidence type="ECO:0000256" key="1">
    <source>
        <dbReference type="SAM" id="SignalP"/>
    </source>
</evidence>
<name>A0A0U1HTT1_YERRO</name>
<evidence type="ECO:0000313" key="3">
    <source>
        <dbReference type="Proteomes" id="UP000042054"/>
    </source>
</evidence>
<dbReference type="InterPro" id="IPR008617">
    <property type="entry name" value="Uncharacterised_YcgJ"/>
</dbReference>
<dbReference type="STRING" id="29485.CH64_1563"/>
<gene>
    <name evidence="2" type="ORF">ERS008555_02406</name>
</gene>
<keyword evidence="1" id="KW-0732">Signal</keyword>
<accession>A0A0U1HTT1</accession>
<evidence type="ECO:0000313" key="2">
    <source>
        <dbReference type="EMBL" id="CQI91457.1"/>
    </source>
</evidence>
<sequence>MFIKSVMKNSLGILAMSLFFVATYIDAASSPKLLQSPASGVVCDNFVCADAKEGISLSLTEKYLGKNKSKRLAAQGEFDHTQFTFANGIFCDVKERLCRKDRYYGVDGKRSGAVDKQTTTLLFGQIE</sequence>
<feature type="chain" id="PRO_5006709404" evidence="1">
    <location>
        <begin position="28"/>
        <end position="127"/>
    </location>
</feature>
<reference evidence="2 3" key="1">
    <citation type="submission" date="2015-03" db="EMBL/GenBank/DDBJ databases">
        <authorList>
            <person name="Murphy D."/>
        </authorList>
    </citation>
    <scope>NUCLEOTIDE SEQUENCE [LARGE SCALE GENOMIC DNA]</scope>
    <source>
        <strain evidence="2 3">68/02</strain>
    </source>
</reference>
<dbReference type="EMBL" id="CTKE01000011">
    <property type="protein sequence ID" value="CQI91457.1"/>
    <property type="molecule type" value="Genomic_DNA"/>
</dbReference>
<organism evidence="2 3">
    <name type="scientific">Yersinia rohdei</name>
    <dbReference type="NCBI Taxonomy" id="29485"/>
    <lineage>
        <taxon>Bacteria</taxon>
        <taxon>Pseudomonadati</taxon>
        <taxon>Pseudomonadota</taxon>
        <taxon>Gammaproteobacteria</taxon>
        <taxon>Enterobacterales</taxon>
        <taxon>Yersiniaceae</taxon>
        <taxon>Yersinia</taxon>
    </lineage>
</organism>
<feature type="signal peptide" evidence="1">
    <location>
        <begin position="1"/>
        <end position="27"/>
    </location>
</feature>